<evidence type="ECO:0000313" key="2">
    <source>
        <dbReference type="Proteomes" id="UP001056120"/>
    </source>
</evidence>
<sequence length="70" mass="7741">MLVIAAITTPPCLTSVGSQWNENFATLSCASFGTKSPENSCFTIKCNLVLIHLCLNCGDFVEYYNDFRKV</sequence>
<evidence type="ECO:0000313" key="1">
    <source>
        <dbReference type="EMBL" id="KAI3725397.1"/>
    </source>
</evidence>
<proteinExistence type="predicted"/>
<name>A0ACB9BTT6_9ASTR</name>
<dbReference type="EMBL" id="CM042039">
    <property type="protein sequence ID" value="KAI3725397.1"/>
    <property type="molecule type" value="Genomic_DNA"/>
</dbReference>
<dbReference type="Proteomes" id="UP001056120">
    <property type="component" value="Linkage Group LG22"/>
</dbReference>
<comment type="caution">
    <text evidence="1">The sequence shown here is derived from an EMBL/GenBank/DDBJ whole genome shotgun (WGS) entry which is preliminary data.</text>
</comment>
<gene>
    <name evidence="1" type="ORF">L1987_65185</name>
</gene>
<protein>
    <submittedName>
        <fullName evidence="1">Uncharacterized protein</fullName>
    </submittedName>
</protein>
<keyword evidence="2" id="KW-1185">Reference proteome</keyword>
<reference evidence="1 2" key="2">
    <citation type="journal article" date="2022" name="Mol. Ecol. Resour.">
        <title>The genomes of chicory, endive, great burdock and yacon provide insights into Asteraceae paleo-polyploidization history and plant inulin production.</title>
        <authorList>
            <person name="Fan W."/>
            <person name="Wang S."/>
            <person name="Wang H."/>
            <person name="Wang A."/>
            <person name="Jiang F."/>
            <person name="Liu H."/>
            <person name="Zhao H."/>
            <person name="Xu D."/>
            <person name="Zhang Y."/>
        </authorList>
    </citation>
    <scope>NUCLEOTIDE SEQUENCE [LARGE SCALE GENOMIC DNA]</scope>
    <source>
        <strain evidence="2">cv. Yunnan</strain>
        <tissue evidence="1">Leaves</tissue>
    </source>
</reference>
<reference evidence="2" key="1">
    <citation type="journal article" date="2022" name="Mol. Ecol. Resour.">
        <title>The genomes of chicory, endive, great burdock and yacon provide insights into Asteraceae palaeo-polyploidization history and plant inulin production.</title>
        <authorList>
            <person name="Fan W."/>
            <person name="Wang S."/>
            <person name="Wang H."/>
            <person name="Wang A."/>
            <person name="Jiang F."/>
            <person name="Liu H."/>
            <person name="Zhao H."/>
            <person name="Xu D."/>
            <person name="Zhang Y."/>
        </authorList>
    </citation>
    <scope>NUCLEOTIDE SEQUENCE [LARGE SCALE GENOMIC DNA]</scope>
    <source>
        <strain evidence="2">cv. Yunnan</strain>
    </source>
</reference>
<organism evidence="1 2">
    <name type="scientific">Smallanthus sonchifolius</name>
    <dbReference type="NCBI Taxonomy" id="185202"/>
    <lineage>
        <taxon>Eukaryota</taxon>
        <taxon>Viridiplantae</taxon>
        <taxon>Streptophyta</taxon>
        <taxon>Embryophyta</taxon>
        <taxon>Tracheophyta</taxon>
        <taxon>Spermatophyta</taxon>
        <taxon>Magnoliopsida</taxon>
        <taxon>eudicotyledons</taxon>
        <taxon>Gunneridae</taxon>
        <taxon>Pentapetalae</taxon>
        <taxon>asterids</taxon>
        <taxon>campanulids</taxon>
        <taxon>Asterales</taxon>
        <taxon>Asteraceae</taxon>
        <taxon>Asteroideae</taxon>
        <taxon>Heliantheae alliance</taxon>
        <taxon>Millerieae</taxon>
        <taxon>Smallanthus</taxon>
    </lineage>
</organism>
<accession>A0ACB9BTT6</accession>